<evidence type="ECO:0000256" key="1">
    <source>
        <dbReference type="ARBA" id="ARBA00005772"/>
    </source>
</evidence>
<name>C6HZN4_9BACT</name>
<evidence type="ECO:0000256" key="4">
    <source>
        <dbReference type="ARBA" id="ARBA00023118"/>
    </source>
</evidence>
<proteinExistence type="inferred from homology"/>
<evidence type="ECO:0000256" key="2">
    <source>
        <dbReference type="ARBA" id="ARBA00016109"/>
    </source>
</evidence>
<keyword evidence="4" id="KW-0051">Antiviral defense</keyword>
<dbReference type="NCBIfam" id="TIGR01903">
    <property type="entry name" value="cas5_csm4"/>
    <property type="match status" value="1"/>
</dbReference>
<comment type="similarity">
    <text evidence="1">Belongs to the CRISPR-associated Csm4 family.</text>
</comment>
<keyword evidence="3" id="KW-0694">RNA-binding</keyword>
<protein>
    <recommendedName>
        <fullName evidence="2">CRISPR system Cms protein Csm4</fullName>
    </recommendedName>
</protein>
<dbReference type="AlphaFoldDB" id="C6HZN4"/>
<dbReference type="InterPro" id="IPR005510">
    <property type="entry name" value="Csm4"/>
</dbReference>
<accession>C6HZN4</accession>
<organism evidence="5 6">
    <name type="scientific">Leptospirillum ferrodiazotrophum</name>
    <dbReference type="NCBI Taxonomy" id="412449"/>
    <lineage>
        <taxon>Bacteria</taxon>
        <taxon>Pseudomonadati</taxon>
        <taxon>Nitrospirota</taxon>
        <taxon>Nitrospiria</taxon>
        <taxon>Nitrospirales</taxon>
        <taxon>Nitrospiraceae</taxon>
        <taxon>Leptospirillum</taxon>
    </lineage>
</organism>
<dbReference type="GO" id="GO:0003723">
    <property type="term" value="F:RNA binding"/>
    <property type="evidence" value="ECO:0007669"/>
    <property type="project" value="UniProtKB-KW"/>
</dbReference>
<dbReference type="EMBL" id="GG693884">
    <property type="protein sequence ID" value="EES51822.1"/>
    <property type="molecule type" value="Genomic_DNA"/>
</dbReference>
<dbReference type="GO" id="GO:0051607">
    <property type="term" value="P:defense response to virus"/>
    <property type="evidence" value="ECO:0007669"/>
    <property type="project" value="UniProtKB-KW"/>
</dbReference>
<evidence type="ECO:0000256" key="3">
    <source>
        <dbReference type="ARBA" id="ARBA00022884"/>
    </source>
</evidence>
<keyword evidence="6" id="KW-1185">Reference proteome</keyword>
<gene>
    <name evidence="5" type="ORF">UBAL3_95450042</name>
</gene>
<evidence type="ECO:0000313" key="6">
    <source>
        <dbReference type="Proteomes" id="UP000009374"/>
    </source>
</evidence>
<sequence length="336" mass="36851">MPNYAFLRGTLRPLTAFGTPLKGDTLFGQLCWGIVHRHGEERLKELLRGYTADDPFLVVSDAFPSGYLPRPTAPHRLLQSDSEKTIDRKNSKRNIWLRWEDLSRPLDSWGALFLASEEIFGGAMVRDLQHHNSLNRKTGTTGTGMFAPYATTKIWFRRAKSDPEPSAGLSDVRLDLYLVCDQDRLTLPELSQILGDMGATGFGRDASTGLGKFDLLSLDPTPPLSQSEPNAVMTLAPSLPQGSKIDPNRSFYLPFTRFGRHGDMAVLRGKPYKTPVLLADTGALLSLREPSPLPFIGHGLGGDGSLSKSLPATVHQGYAPVVSLAMNPTPTRGNRQ</sequence>
<evidence type="ECO:0000313" key="5">
    <source>
        <dbReference type="EMBL" id="EES51822.1"/>
    </source>
</evidence>
<dbReference type="Proteomes" id="UP000009374">
    <property type="component" value="Unassembled WGS sequence"/>
</dbReference>
<reference evidence="5 6" key="1">
    <citation type="journal article" date="2009" name="Appl. Environ. Microbiol.">
        <title>Community genomic and proteomic analyses of chemoautotrophic iron-oxidizing "Leptospirillum rubarum" (Group II) and "Leptospirillum ferrodiazotrophum" (Group III) bacteria in acid mine drainage biofilms.</title>
        <authorList>
            <person name="Goltsman D.S."/>
            <person name="Denef V.J."/>
            <person name="Singer S.W."/>
            <person name="VerBerkmoes N.C."/>
            <person name="Lefsrud M."/>
            <person name="Mueller R.S."/>
            <person name="Dick G.J."/>
            <person name="Sun C.L."/>
            <person name="Wheeler K.E."/>
            <person name="Zemla A."/>
            <person name="Baker B.J."/>
            <person name="Hauser L."/>
            <person name="Land M."/>
            <person name="Shah M.B."/>
            <person name="Thelen M.P."/>
            <person name="Hettich R.L."/>
            <person name="Banfield J.F."/>
        </authorList>
    </citation>
    <scope>NUCLEOTIDE SEQUENCE [LARGE SCALE GENOMIC DNA]</scope>
</reference>